<dbReference type="Proteomes" id="UP000887565">
    <property type="component" value="Unplaced"/>
</dbReference>
<evidence type="ECO:0000313" key="2">
    <source>
        <dbReference type="WBParaSite" id="nRc.2.0.1.t47473-RA"/>
    </source>
</evidence>
<accession>A0A915LAT2</accession>
<protein>
    <submittedName>
        <fullName evidence="2">Uncharacterized protein</fullName>
    </submittedName>
</protein>
<sequence>LRLRPRHSSIRQALRNRFRSIWAAATSKVDGGLNSKTAAIDFDVEALQCEFSSEFEDFMKTLFEFEGFWIRIFKR</sequence>
<dbReference type="WBParaSite" id="nRc.2.0.1.t47473-RA">
    <property type="protein sequence ID" value="nRc.2.0.1.t47473-RA"/>
    <property type="gene ID" value="nRc.2.0.1.g47473"/>
</dbReference>
<proteinExistence type="predicted"/>
<name>A0A915LAT2_ROMCU</name>
<dbReference type="AlphaFoldDB" id="A0A915LAT2"/>
<evidence type="ECO:0000313" key="1">
    <source>
        <dbReference type="Proteomes" id="UP000887565"/>
    </source>
</evidence>
<reference evidence="2" key="1">
    <citation type="submission" date="2022-11" db="UniProtKB">
        <authorList>
            <consortium name="WormBaseParasite"/>
        </authorList>
    </citation>
    <scope>IDENTIFICATION</scope>
</reference>
<keyword evidence="1" id="KW-1185">Reference proteome</keyword>
<organism evidence="1 2">
    <name type="scientific">Romanomermis culicivorax</name>
    <name type="common">Nematode worm</name>
    <dbReference type="NCBI Taxonomy" id="13658"/>
    <lineage>
        <taxon>Eukaryota</taxon>
        <taxon>Metazoa</taxon>
        <taxon>Ecdysozoa</taxon>
        <taxon>Nematoda</taxon>
        <taxon>Enoplea</taxon>
        <taxon>Dorylaimia</taxon>
        <taxon>Mermithida</taxon>
        <taxon>Mermithoidea</taxon>
        <taxon>Mermithidae</taxon>
        <taxon>Romanomermis</taxon>
    </lineage>
</organism>